<proteinExistence type="predicted"/>
<feature type="domain" description="MATH" evidence="3">
    <location>
        <begin position="192"/>
        <end position="321"/>
    </location>
</feature>
<evidence type="ECO:0000259" key="3">
    <source>
        <dbReference type="PROSITE" id="PS50144"/>
    </source>
</evidence>
<dbReference type="STRING" id="1754192.A0A1Y1X8U8"/>
<comment type="caution">
    <text evidence="4">The sequence shown here is derived from an EMBL/GenBank/DDBJ whole genome shotgun (WGS) entry which is preliminary data.</text>
</comment>
<evidence type="ECO:0000313" key="5">
    <source>
        <dbReference type="Proteomes" id="UP000193944"/>
    </source>
</evidence>
<feature type="coiled-coil region" evidence="1">
    <location>
        <begin position="364"/>
        <end position="408"/>
    </location>
</feature>
<sequence length="549" mass="64818">MNYTTEQIQLINKFKKEYNDNGYEIQDECLYEWKIDNWNGVSSDDIATGPEFNCYGNKWKILLYPKGCEDNHHEYISLYLSRIYDEIDYSIHIPVRIVLFVRDYYDYSKFYCKTLPIQYYTSIDDDDYGMEWGFGKMDFINISDFNKKYLSENNKCVIGVYFTVYQYTKEQFRNEMYISLYDDDEKKNIRSKGYFDWDIKNWKGLSKFEKGPTYQVGGYNWQLELHRKGYNKESKGWVSIFLKCLNIGNETLFIKYSFFIRNYDDPSVSVYRSSTDYVTYNTECHNWGKTKIIEKTKLSTKNKMLNKELITNNRCVVGVYFQIYEDKKEVYVINNLFNKMTLVEKNNENSLINIGGNGLRENMKKELREEIKQELREEIKEELRKEIEKELREKIEKEIKEKIEKENANKIQNMNYNPYQQPYQVYYPPTYYYQVNTPNSNSVPPQVNNTSPYLPLNVIPNQNVVLGNNPYYPPPVNVNVGPNPNGVTPVTPINNNTYSSPPSYVNSNPSPNPSPNPNPNPNAPLDNSYSLHSYNENPDQKASTIDKKN</sequence>
<dbReference type="PANTHER" id="PTHR46162:SF2">
    <property type="entry name" value="ANKYRIN REPEAT-CONTAINING PROTEIN-RELATED"/>
    <property type="match status" value="1"/>
</dbReference>
<dbReference type="PROSITE" id="PS50144">
    <property type="entry name" value="MATH"/>
    <property type="match status" value="2"/>
</dbReference>
<evidence type="ECO:0000256" key="1">
    <source>
        <dbReference type="SAM" id="Coils"/>
    </source>
</evidence>
<evidence type="ECO:0000313" key="4">
    <source>
        <dbReference type="EMBL" id="ORX81774.1"/>
    </source>
</evidence>
<dbReference type="EMBL" id="MCFG01000111">
    <property type="protein sequence ID" value="ORX81774.1"/>
    <property type="molecule type" value="Genomic_DNA"/>
</dbReference>
<dbReference type="Gene3D" id="2.60.210.10">
    <property type="entry name" value="Apoptosis, Tumor Necrosis Factor Receptor Associated Protein 2, Chain A"/>
    <property type="match status" value="2"/>
</dbReference>
<gene>
    <name evidence="4" type="ORF">BCR32DRAFT_268069</name>
</gene>
<dbReference type="CDD" id="cd00121">
    <property type="entry name" value="MATH"/>
    <property type="match status" value="2"/>
</dbReference>
<protein>
    <recommendedName>
        <fullName evidence="3">MATH domain-containing protein</fullName>
    </recommendedName>
</protein>
<dbReference type="Proteomes" id="UP000193944">
    <property type="component" value="Unassembled WGS sequence"/>
</dbReference>
<dbReference type="SUPFAM" id="SSF49599">
    <property type="entry name" value="TRAF domain-like"/>
    <property type="match status" value="2"/>
</dbReference>
<feature type="compositionally biased region" description="Pro residues" evidence="2">
    <location>
        <begin position="510"/>
        <end position="522"/>
    </location>
</feature>
<reference evidence="4 5" key="1">
    <citation type="submission" date="2016-08" db="EMBL/GenBank/DDBJ databases">
        <title>A Parts List for Fungal Cellulosomes Revealed by Comparative Genomics.</title>
        <authorList>
            <consortium name="DOE Joint Genome Institute"/>
            <person name="Haitjema C.H."/>
            <person name="Gilmore S.P."/>
            <person name="Henske J.K."/>
            <person name="Solomon K.V."/>
            <person name="De Groot R."/>
            <person name="Kuo A."/>
            <person name="Mondo S.J."/>
            <person name="Salamov A.A."/>
            <person name="Labutti K."/>
            <person name="Zhao Z."/>
            <person name="Chiniquy J."/>
            <person name="Barry K."/>
            <person name="Brewer H.M."/>
            <person name="Purvine S.O."/>
            <person name="Wright A.T."/>
            <person name="Boxma B."/>
            <person name="Van Alen T."/>
            <person name="Hackstein J.H."/>
            <person name="Baker S.E."/>
            <person name="Grigoriev I.V."/>
            <person name="O'Malley M.A."/>
        </authorList>
    </citation>
    <scope>NUCLEOTIDE SEQUENCE [LARGE SCALE GENOMIC DNA]</scope>
    <source>
        <strain evidence="4 5">S4</strain>
    </source>
</reference>
<keyword evidence="5" id="KW-1185">Reference proteome</keyword>
<feature type="domain" description="MATH" evidence="3">
    <location>
        <begin position="28"/>
        <end position="162"/>
    </location>
</feature>
<name>A0A1Y1X8U8_9FUNG</name>
<organism evidence="4 5">
    <name type="scientific">Anaeromyces robustus</name>
    <dbReference type="NCBI Taxonomy" id="1754192"/>
    <lineage>
        <taxon>Eukaryota</taxon>
        <taxon>Fungi</taxon>
        <taxon>Fungi incertae sedis</taxon>
        <taxon>Chytridiomycota</taxon>
        <taxon>Chytridiomycota incertae sedis</taxon>
        <taxon>Neocallimastigomycetes</taxon>
        <taxon>Neocallimastigales</taxon>
        <taxon>Neocallimastigaceae</taxon>
        <taxon>Anaeromyces</taxon>
    </lineage>
</organism>
<feature type="compositionally biased region" description="Polar residues" evidence="2">
    <location>
        <begin position="529"/>
        <end position="543"/>
    </location>
</feature>
<dbReference type="OrthoDB" id="1086945at2759"/>
<keyword evidence="1" id="KW-0175">Coiled coil</keyword>
<feature type="region of interest" description="Disordered" evidence="2">
    <location>
        <begin position="487"/>
        <end position="549"/>
    </location>
</feature>
<feature type="compositionally biased region" description="Low complexity" evidence="2">
    <location>
        <begin position="487"/>
        <end position="509"/>
    </location>
</feature>
<evidence type="ECO:0000256" key="2">
    <source>
        <dbReference type="SAM" id="MobiDB-lite"/>
    </source>
</evidence>
<dbReference type="AlphaFoldDB" id="A0A1Y1X8U8"/>
<dbReference type="PANTHER" id="PTHR46162">
    <property type="entry name" value="TRAF-LIKE FAMILY PROTEIN"/>
    <property type="match status" value="1"/>
</dbReference>
<dbReference type="InterPro" id="IPR002083">
    <property type="entry name" value="MATH/TRAF_dom"/>
</dbReference>
<accession>A0A1Y1X8U8</accession>
<dbReference type="CDD" id="cd22249">
    <property type="entry name" value="UDM1_RNF168_RNF169-like"/>
    <property type="match status" value="1"/>
</dbReference>
<dbReference type="Pfam" id="PF22486">
    <property type="entry name" value="MATH_2"/>
    <property type="match status" value="2"/>
</dbReference>
<reference evidence="4 5" key="2">
    <citation type="submission" date="2016-08" db="EMBL/GenBank/DDBJ databases">
        <title>Pervasive Adenine N6-methylation of Active Genes in Fungi.</title>
        <authorList>
            <consortium name="DOE Joint Genome Institute"/>
            <person name="Mondo S.J."/>
            <person name="Dannebaum R.O."/>
            <person name="Kuo R.C."/>
            <person name="Labutti K."/>
            <person name="Haridas S."/>
            <person name="Kuo A."/>
            <person name="Salamov A."/>
            <person name="Ahrendt S.R."/>
            <person name="Lipzen A."/>
            <person name="Sullivan W."/>
            <person name="Andreopoulos W.B."/>
            <person name="Clum A."/>
            <person name="Lindquist E."/>
            <person name="Daum C."/>
            <person name="Ramamoorthy G.K."/>
            <person name="Gryganskyi A."/>
            <person name="Culley D."/>
            <person name="Magnuson J.K."/>
            <person name="James T.Y."/>
            <person name="O'Malley M.A."/>
            <person name="Stajich J.E."/>
            <person name="Spatafora J.W."/>
            <person name="Visel A."/>
            <person name="Grigoriev I.V."/>
        </authorList>
    </citation>
    <scope>NUCLEOTIDE SEQUENCE [LARGE SCALE GENOMIC DNA]</scope>
    <source>
        <strain evidence="4 5">S4</strain>
    </source>
</reference>
<dbReference type="InterPro" id="IPR008974">
    <property type="entry name" value="TRAF-like"/>
</dbReference>